<protein>
    <recommendedName>
        <fullName evidence="1">UPF0342 protein LDX53_05890</fullName>
    </recommendedName>
</protein>
<keyword evidence="3" id="KW-1185">Reference proteome</keyword>
<accession>A0AA47B2U8</accession>
<dbReference type="InterPro" id="IPR010368">
    <property type="entry name" value="Com_YlbF"/>
</dbReference>
<dbReference type="InterPro" id="IPR023378">
    <property type="entry name" value="YheA/YmcA-like_dom_sf"/>
</dbReference>
<dbReference type="EMBL" id="CP084389">
    <property type="protein sequence ID" value="UZX29121.1"/>
    <property type="molecule type" value="Genomic_DNA"/>
</dbReference>
<dbReference type="Proteomes" id="UP001164557">
    <property type="component" value="Chromosome"/>
</dbReference>
<dbReference type="SUPFAM" id="SSF158622">
    <property type="entry name" value="YheA/YmcA-like"/>
    <property type="match status" value="1"/>
</dbReference>
<evidence type="ECO:0000313" key="2">
    <source>
        <dbReference type="EMBL" id="UZX29121.1"/>
    </source>
</evidence>
<dbReference type="AlphaFoldDB" id="A0AA47B2U8"/>
<dbReference type="Pfam" id="PF06133">
    <property type="entry name" value="Com_YlbF"/>
    <property type="match status" value="1"/>
</dbReference>
<evidence type="ECO:0000313" key="3">
    <source>
        <dbReference type="Proteomes" id="UP001164557"/>
    </source>
</evidence>
<name>A0AA47B2U8_9LACO</name>
<organism evidence="2 3">
    <name type="scientific">Lactobacillus helsingborgensis</name>
    <dbReference type="NCBI Taxonomy" id="1218494"/>
    <lineage>
        <taxon>Bacteria</taxon>
        <taxon>Bacillati</taxon>
        <taxon>Bacillota</taxon>
        <taxon>Bacilli</taxon>
        <taxon>Lactobacillales</taxon>
        <taxon>Lactobacillaceae</taxon>
        <taxon>Lactobacillus</taxon>
    </lineage>
</organism>
<comment type="similarity">
    <text evidence="1">Belongs to the UPF0342 family.</text>
</comment>
<proteinExistence type="inferred from homology"/>
<reference evidence="2" key="1">
    <citation type="submission" date="2021-09" db="EMBL/GenBank/DDBJ databases">
        <title>Lactobacillus species from Apis mellifera, Switzerland.</title>
        <authorList>
            <person name="Pfister J."/>
            <person name="Brown A."/>
            <person name="Neumann P."/>
            <person name="Collaud A."/>
            <person name="Retschnig G."/>
            <person name="Perreten V."/>
        </authorList>
    </citation>
    <scope>NUCLEOTIDE SEQUENCE</scope>
    <source>
        <strain evidence="2">IBH002</strain>
    </source>
</reference>
<evidence type="ECO:0000256" key="1">
    <source>
        <dbReference type="HAMAP-Rule" id="MF_01526"/>
    </source>
</evidence>
<dbReference type="Gene3D" id="1.20.1500.10">
    <property type="entry name" value="YheA/YmcA-like"/>
    <property type="match status" value="1"/>
</dbReference>
<dbReference type="HAMAP" id="MF_01526">
    <property type="entry name" value="UPF0342"/>
    <property type="match status" value="1"/>
</dbReference>
<gene>
    <name evidence="2" type="ORF">LDX53_05890</name>
</gene>
<sequence>MINIYDSANQVATDLQKLDEFKALQEAIAAVKNNQESTALFKQMDEMQTKIINSQTEGRDFPKDLKDDYQKLNEKVQKDQQILKLLQAEQALYKTVDDVQKAITKPINDLYDGLRNNK</sequence>
<dbReference type="RefSeq" id="WP_046327333.1">
    <property type="nucleotide sequence ID" value="NZ_CP084389.1"/>
</dbReference>